<dbReference type="NCBIfam" id="TIGR02395">
    <property type="entry name" value="rpoN_sigma"/>
    <property type="match status" value="1"/>
</dbReference>
<keyword evidence="7 9" id="KW-0238">DNA-binding</keyword>
<accession>A0A7Y0E042</accession>
<feature type="compositionally biased region" description="Basic and acidic residues" evidence="10">
    <location>
        <begin position="49"/>
        <end position="67"/>
    </location>
</feature>
<dbReference type="InterPro" id="IPR038709">
    <property type="entry name" value="RpoN_core-bd_sf"/>
</dbReference>
<evidence type="ECO:0000256" key="7">
    <source>
        <dbReference type="ARBA" id="ARBA00023125"/>
    </source>
</evidence>
<feature type="domain" description="RNA polymerase sigma factor 54 DNA-binding" evidence="11">
    <location>
        <begin position="341"/>
        <end position="499"/>
    </location>
</feature>
<evidence type="ECO:0000256" key="8">
    <source>
        <dbReference type="ARBA" id="ARBA00023163"/>
    </source>
</evidence>
<evidence type="ECO:0000256" key="5">
    <source>
        <dbReference type="ARBA" id="ARBA00023015"/>
    </source>
</evidence>
<feature type="domain" description="RNA polymerase sigma factor 54 core-binding" evidence="12">
    <location>
        <begin position="139"/>
        <end position="326"/>
    </location>
</feature>
<keyword evidence="2 9" id="KW-0240">DNA-directed RNA polymerase</keyword>
<dbReference type="NCBIfam" id="NF004596">
    <property type="entry name" value="PRK05932.1-3"/>
    <property type="match status" value="1"/>
</dbReference>
<keyword evidence="8 9" id="KW-0804">Transcription</keyword>
<keyword evidence="6 9" id="KW-0731">Sigma factor</keyword>
<dbReference type="PRINTS" id="PR00045">
    <property type="entry name" value="SIGMA54FCT"/>
</dbReference>
<dbReference type="Pfam" id="PF00309">
    <property type="entry name" value="Sigma54_AID"/>
    <property type="match status" value="1"/>
</dbReference>
<dbReference type="Pfam" id="PF04552">
    <property type="entry name" value="Sigma54_DBD"/>
    <property type="match status" value="1"/>
</dbReference>
<dbReference type="PROSITE" id="PS00717">
    <property type="entry name" value="SIGMA54_1"/>
    <property type="match status" value="1"/>
</dbReference>
<protein>
    <recommendedName>
        <fullName evidence="9">RNA polymerase sigma-54 factor</fullName>
    </recommendedName>
</protein>
<keyword evidence="14" id="KW-1185">Reference proteome</keyword>
<evidence type="ECO:0000256" key="9">
    <source>
        <dbReference type="PIRNR" id="PIRNR000774"/>
    </source>
</evidence>
<keyword evidence="3 9" id="KW-0808">Transferase</keyword>
<keyword evidence="4 9" id="KW-0548">Nucleotidyltransferase</keyword>
<evidence type="ECO:0000259" key="11">
    <source>
        <dbReference type="Pfam" id="PF04552"/>
    </source>
</evidence>
<comment type="function">
    <text evidence="9">Sigma factors are initiation factors that promote the attachment of RNA polymerase to specific initiation sites and are then released.</text>
</comment>
<comment type="caution">
    <text evidence="13">The sequence shown here is derived from an EMBL/GenBank/DDBJ whole genome shotgun (WGS) entry which is preliminary data.</text>
</comment>
<dbReference type="PROSITE" id="PS50044">
    <property type="entry name" value="SIGMA54_3"/>
    <property type="match status" value="1"/>
</dbReference>
<dbReference type="GO" id="GO:0000428">
    <property type="term" value="C:DNA-directed RNA polymerase complex"/>
    <property type="evidence" value="ECO:0007669"/>
    <property type="project" value="UniProtKB-KW"/>
</dbReference>
<dbReference type="InterPro" id="IPR000394">
    <property type="entry name" value="RNA_pol_sigma_54"/>
</dbReference>
<dbReference type="Pfam" id="PF04963">
    <property type="entry name" value="Sigma54_CBD"/>
    <property type="match status" value="1"/>
</dbReference>
<dbReference type="PIRSF" id="PIRSF000774">
    <property type="entry name" value="RpoN"/>
    <property type="match status" value="1"/>
</dbReference>
<dbReference type="PROSITE" id="PS00718">
    <property type="entry name" value="SIGMA54_2"/>
    <property type="match status" value="1"/>
</dbReference>
<dbReference type="PANTHER" id="PTHR32248:SF4">
    <property type="entry name" value="RNA POLYMERASE SIGMA-54 FACTOR"/>
    <property type="match status" value="1"/>
</dbReference>
<gene>
    <name evidence="13" type="primary">rpoN</name>
    <name evidence="13" type="ORF">HH303_09895</name>
</gene>
<evidence type="ECO:0000256" key="1">
    <source>
        <dbReference type="ARBA" id="ARBA00008798"/>
    </source>
</evidence>
<evidence type="ECO:0000259" key="12">
    <source>
        <dbReference type="Pfam" id="PF04963"/>
    </source>
</evidence>
<evidence type="ECO:0000256" key="2">
    <source>
        <dbReference type="ARBA" id="ARBA00022478"/>
    </source>
</evidence>
<dbReference type="GO" id="GO:0001216">
    <property type="term" value="F:DNA-binding transcription activator activity"/>
    <property type="evidence" value="ECO:0007669"/>
    <property type="project" value="InterPro"/>
</dbReference>
<dbReference type="Gene3D" id="1.10.10.60">
    <property type="entry name" value="Homeodomain-like"/>
    <property type="match status" value="1"/>
</dbReference>
<dbReference type="InterPro" id="IPR007046">
    <property type="entry name" value="RNA_pol_sigma_54_core-bd"/>
</dbReference>
<feature type="region of interest" description="Disordered" evidence="10">
    <location>
        <begin position="47"/>
        <end position="133"/>
    </location>
</feature>
<evidence type="ECO:0000313" key="13">
    <source>
        <dbReference type="EMBL" id="NMM44788.1"/>
    </source>
</evidence>
<dbReference type="Proteomes" id="UP000539372">
    <property type="component" value="Unassembled WGS sequence"/>
</dbReference>
<keyword evidence="5 9" id="KW-0805">Transcription regulation</keyword>
<dbReference type="GO" id="GO:0016987">
    <property type="term" value="F:sigma factor activity"/>
    <property type="evidence" value="ECO:0007669"/>
    <property type="project" value="UniProtKB-KW"/>
</dbReference>
<dbReference type="GO" id="GO:0003677">
    <property type="term" value="F:DNA binding"/>
    <property type="evidence" value="ECO:0007669"/>
    <property type="project" value="UniProtKB-KW"/>
</dbReference>
<dbReference type="AlphaFoldDB" id="A0A7Y0E042"/>
<dbReference type="Gene3D" id="1.10.10.1330">
    <property type="entry name" value="RNA polymerase sigma-54 factor, core-binding domain"/>
    <property type="match status" value="1"/>
</dbReference>
<dbReference type="RefSeq" id="WP_169625183.1">
    <property type="nucleotide sequence ID" value="NZ_JABBNT010000003.1"/>
</dbReference>
<reference evidence="13 14" key="1">
    <citation type="submission" date="2020-04" db="EMBL/GenBank/DDBJ databases">
        <title>Rhodospirillaceae bacterium KN72 isolated from deep sea.</title>
        <authorList>
            <person name="Zhang D.-C."/>
        </authorList>
    </citation>
    <scope>NUCLEOTIDE SEQUENCE [LARGE SCALE GENOMIC DNA]</scope>
    <source>
        <strain evidence="13 14">KN72</strain>
    </source>
</reference>
<sequence>MSITQRLDLRQSQNLVMTPQLQQAIKLLQLSSQDLVAYVETELEQNPMLERDDATRTGRDEEVRDPYDGPAVDAARTDSAELLSPDAMPGAGSDSPLDTDYSNTYDGEIAGPGADFGSDRGRSGPDFAQRGFDDDLPDLEATFSEARTLVDHLEDQLQLDLKSPVEKLIGRHLIDALDGNGRLVEDTADIAERLGCDIQLVDGVLARMQRFDPPGLFARSLQECLKLQLEDKNRFDPAMAALLDNLDLLARQEIGKLCKLCGVDSEDLIEMVAEIRALDPRPAAAFGFEDTQPVVPDVLVSVGPDGDWLIELNQDTLPKVLVNERYYATVAASARDKTEKEFIAERFHTANWLVKSLQQRATTILKVSTEIVRQQSGFLRHGVGHLKPLILRDIAEAIEMHESTVSRVTSNKYMATPRGLFELKYFFTTAIAGTSGDTHSAESVRHRIKTLIDAEAPDAVLSDDRLVEMLNDEGIDIARRTVAKYREAMRIPSSVQRRRQKRAAL</sequence>
<evidence type="ECO:0000256" key="3">
    <source>
        <dbReference type="ARBA" id="ARBA00022679"/>
    </source>
</evidence>
<dbReference type="NCBIfam" id="NF009118">
    <property type="entry name" value="PRK12469.1"/>
    <property type="match status" value="1"/>
</dbReference>
<name>A0A7Y0E042_9PROT</name>
<proteinExistence type="inferred from homology"/>
<evidence type="ECO:0000256" key="4">
    <source>
        <dbReference type="ARBA" id="ARBA00022695"/>
    </source>
</evidence>
<comment type="similarity">
    <text evidence="1 9">Belongs to the sigma-54 factor family.</text>
</comment>
<dbReference type="GO" id="GO:0016779">
    <property type="term" value="F:nucleotidyltransferase activity"/>
    <property type="evidence" value="ECO:0007669"/>
    <property type="project" value="UniProtKB-KW"/>
</dbReference>
<evidence type="ECO:0000256" key="6">
    <source>
        <dbReference type="ARBA" id="ARBA00023082"/>
    </source>
</evidence>
<organism evidence="13 14">
    <name type="scientific">Pacificispira spongiicola</name>
    <dbReference type="NCBI Taxonomy" id="2729598"/>
    <lineage>
        <taxon>Bacteria</taxon>
        <taxon>Pseudomonadati</taxon>
        <taxon>Pseudomonadota</taxon>
        <taxon>Alphaproteobacteria</taxon>
        <taxon>Rhodospirillales</taxon>
        <taxon>Rhodospirillaceae</taxon>
        <taxon>Pacificispira</taxon>
    </lineage>
</organism>
<evidence type="ECO:0000313" key="14">
    <source>
        <dbReference type="Proteomes" id="UP000539372"/>
    </source>
</evidence>
<evidence type="ECO:0000256" key="10">
    <source>
        <dbReference type="SAM" id="MobiDB-lite"/>
    </source>
</evidence>
<dbReference type="EMBL" id="JABBNT010000003">
    <property type="protein sequence ID" value="NMM44788.1"/>
    <property type="molecule type" value="Genomic_DNA"/>
</dbReference>
<dbReference type="GO" id="GO:0006352">
    <property type="term" value="P:DNA-templated transcription initiation"/>
    <property type="evidence" value="ECO:0007669"/>
    <property type="project" value="InterPro"/>
</dbReference>
<dbReference type="InterPro" id="IPR007634">
    <property type="entry name" value="RNA_pol_sigma_54_DNA-bd"/>
</dbReference>
<dbReference type="PANTHER" id="PTHR32248">
    <property type="entry name" value="RNA POLYMERASE SIGMA-54 FACTOR"/>
    <property type="match status" value="1"/>
</dbReference>